<evidence type="ECO:0000313" key="1">
    <source>
        <dbReference type="EMBL" id="MBS0027009.1"/>
    </source>
</evidence>
<dbReference type="EMBL" id="JAGTXB010000002">
    <property type="protein sequence ID" value="MBS0027009.1"/>
    <property type="molecule type" value="Genomic_DNA"/>
</dbReference>
<evidence type="ECO:0008006" key="3">
    <source>
        <dbReference type="Google" id="ProtNLM"/>
    </source>
</evidence>
<name>A0ABS5IVM7_9BACT</name>
<organism evidence="1 2">
    <name type="scientific">Chitinophaga hostae</name>
    <dbReference type="NCBI Taxonomy" id="2831022"/>
    <lineage>
        <taxon>Bacteria</taxon>
        <taxon>Pseudomonadati</taxon>
        <taxon>Bacteroidota</taxon>
        <taxon>Chitinophagia</taxon>
        <taxon>Chitinophagales</taxon>
        <taxon>Chitinophagaceae</taxon>
        <taxon>Chitinophaga</taxon>
    </lineage>
</organism>
<evidence type="ECO:0000313" key="2">
    <source>
        <dbReference type="Proteomes" id="UP000676386"/>
    </source>
</evidence>
<accession>A0ABS5IVM7</accession>
<sequence length="229" mass="27170">MFSGLTPSSRQRKFCEGFLFFPIKHLRKHGNFIFRQYDRRSGVKALLDMKLNILDYNTGHAENIDRYISQRAMPQAGRVLANMEDFYTRIQAEATHVSGSLQDFNELFIHYYREVTVYHSVVLRNLKEELKPLLKPKKGEASLSEQGYDHIAKVYKLVKEFVLQSKTIVHLLDEVLVKEYNFPEISHQRQLMELQSDIKEMYFVQKNLCQLLKRWETDKNQHGLQTYYN</sequence>
<keyword evidence="2" id="KW-1185">Reference proteome</keyword>
<reference evidence="1 2" key="1">
    <citation type="submission" date="2021-04" db="EMBL/GenBank/DDBJ databases">
        <title>Chitinophaga sp. nov., isolated from the rhizosphere soil.</title>
        <authorList>
            <person name="He S."/>
        </authorList>
    </citation>
    <scope>NUCLEOTIDE SEQUENCE [LARGE SCALE GENOMIC DNA]</scope>
    <source>
        <strain evidence="1 2">2R12</strain>
    </source>
</reference>
<dbReference type="Proteomes" id="UP000676386">
    <property type="component" value="Unassembled WGS sequence"/>
</dbReference>
<protein>
    <recommendedName>
        <fullName evidence="3">CHAD domain-containing protein</fullName>
    </recommendedName>
</protein>
<dbReference type="RefSeq" id="WP_211972099.1">
    <property type="nucleotide sequence ID" value="NZ_JAGTXB010000002.1"/>
</dbReference>
<proteinExistence type="predicted"/>
<gene>
    <name evidence="1" type="ORF">KE626_06790</name>
</gene>
<comment type="caution">
    <text evidence="1">The sequence shown here is derived from an EMBL/GenBank/DDBJ whole genome shotgun (WGS) entry which is preliminary data.</text>
</comment>